<keyword evidence="1" id="KW-0520">NAD</keyword>
<feature type="compositionally biased region" description="Basic and acidic residues" evidence="2">
    <location>
        <begin position="252"/>
        <end position="261"/>
    </location>
</feature>
<dbReference type="GO" id="GO:0008137">
    <property type="term" value="F:NADH dehydrogenase (ubiquinone) activity"/>
    <property type="evidence" value="ECO:0007669"/>
    <property type="project" value="UniProtKB-UniRule"/>
</dbReference>
<dbReference type="PANTHER" id="PTHR33269:SF19">
    <property type="entry name" value="NADH-QUINONE OXIDOREDUCTASE SUBUNIT J"/>
    <property type="match status" value="1"/>
</dbReference>
<evidence type="ECO:0000313" key="4">
    <source>
        <dbReference type="Proteomes" id="UP000468687"/>
    </source>
</evidence>
<dbReference type="NCBIfam" id="NF005165">
    <property type="entry name" value="PRK06638.1-5"/>
    <property type="match status" value="1"/>
</dbReference>
<dbReference type="GO" id="GO:0005886">
    <property type="term" value="C:plasma membrane"/>
    <property type="evidence" value="ECO:0007669"/>
    <property type="project" value="UniProtKB-SubCell"/>
</dbReference>
<reference evidence="3 4" key="1">
    <citation type="journal article" date="2014" name="Int. J. Syst. Evol. Microbiol.">
        <title>Nocardioides zeae sp. nov., isolated from the stem of Zea mays.</title>
        <authorList>
            <person name="Glaeser S.P."/>
            <person name="McInroy J.A."/>
            <person name="Busse H.J."/>
            <person name="Kampfer P."/>
        </authorList>
    </citation>
    <scope>NUCLEOTIDE SEQUENCE [LARGE SCALE GENOMIC DNA]</scope>
    <source>
        <strain evidence="3 4">JCM 30728</strain>
    </source>
</reference>
<dbReference type="InterPro" id="IPR001457">
    <property type="entry name" value="NADH_UbQ/plastoQ_OxRdtase_su6"/>
</dbReference>
<dbReference type="EMBL" id="JAAGXA010000003">
    <property type="protein sequence ID" value="NEN77680.1"/>
    <property type="molecule type" value="Genomic_DNA"/>
</dbReference>
<gene>
    <name evidence="3" type="ORF">G3T38_05255</name>
</gene>
<dbReference type="EC" id="7.1.1.-" evidence="1"/>
<feature type="transmembrane region" description="Helical" evidence="1">
    <location>
        <begin position="6"/>
        <end position="21"/>
    </location>
</feature>
<comment type="caution">
    <text evidence="3">The sequence shown here is derived from an EMBL/GenBank/DDBJ whole genome shotgun (WGS) entry which is preliminary data.</text>
</comment>
<keyword evidence="1" id="KW-0472">Membrane</keyword>
<dbReference type="Gene3D" id="1.20.120.1200">
    <property type="entry name" value="NADH-ubiquinone/plastoquinone oxidoreductase chain 6, subunit NuoJ"/>
    <property type="match status" value="1"/>
</dbReference>
<accession>A0A6P0HHC7</accession>
<feature type="region of interest" description="Disordered" evidence="2">
    <location>
        <begin position="246"/>
        <end position="270"/>
    </location>
</feature>
<keyword evidence="3" id="KW-0560">Oxidoreductase</keyword>
<feature type="transmembrane region" description="Helical" evidence="1">
    <location>
        <begin position="51"/>
        <end position="78"/>
    </location>
</feature>
<feature type="transmembrane region" description="Helical" evidence="1">
    <location>
        <begin position="28"/>
        <end position="45"/>
    </location>
</feature>
<dbReference type="RefSeq" id="WP_163771059.1">
    <property type="nucleotide sequence ID" value="NZ_JAAGXA010000003.1"/>
</dbReference>
<evidence type="ECO:0000256" key="1">
    <source>
        <dbReference type="RuleBase" id="RU004429"/>
    </source>
</evidence>
<name>A0A6P0HHC7_9ACTN</name>
<evidence type="ECO:0000256" key="2">
    <source>
        <dbReference type="SAM" id="MobiDB-lite"/>
    </source>
</evidence>
<feature type="transmembrane region" description="Helical" evidence="1">
    <location>
        <begin position="90"/>
        <end position="118"/>
    </location>
</feature>
<keyword evidence="1" id="KW-0812">Transmembrane</keyword>
<protein>
    <recommendedName>
        <fullName evidence="1">NADH-quinone oxidoreductase subunit J</fullName>
        <ecNumber evidence="1">7.1.1.-</ecNumber>
    </recommendedName>
</protein>
<dbReference type="PANTHER" id="PTHR33269">
    <property type="entry name" value="NADH-UBIQUINONE OXIDOREDUCTASE CHAIN 6"/>
    <property type="match status" value="1"/>
</dbReference>
<dbReference type="AlphaFoldDB" id="A0A6P0HHC7"/>
<comment type="subcellular location">
    <subcellularLocation>
        <location evidence="1">Cell membrane</location>
        <topology evidence="1">Multi-pass membrane protein</topology>
    </subcellularLocation>
</comment>
<keyword evidence="1" id="KW-1003">Cell membrane</keyword>
<proteinExistence type="inferred from homology"/>
<keyword evidence="1" id="KW-0874">Quinone</keyword>
<keyword evidence="1" id="KW-1133">Transmembrane helix</keyword>
<dbReference type="Proteomes" id="UP000468687">
    <property type="component" value="Unassembled WGS sequence"/>
</dbReference>
<organism evidence="3 4">
    <name type="scientific">Nocardioides zeae</name>
    <dbReference type="NCBI Taxonomy" id="1457234"/>
    <lineage>
        <taxon>Bacteria</taxon>
        <taxon>Bacillati</taxon>
        <taxon>Actinomycetota</taxon>
        <taxon>Actinomycetes</taxon>
        <taxon>Propionibacteriales</taxon>
        <taxon>Nocardioidaceae</taxon>
        <taxon>Nocardioides</taxon>
    </lineage>
</organism>
<sequence>MIAFWVLAPIMVAAALGVLFVRKAVHAALLLAVVMISLAVLYAVLEAPFLFAVQIIVYTGAIMMLFLFVLMLVGVDASDSVVETIRGQRVLAVVVGGTFALLLGLLLGQASLGAASGLGDANAGGNIEGLAQVLFSRYVLAFEATAALLITAALGAMVLAHRERLTPRESQADRARARVRAYGAEGAHLGPEPAPGVYARHNAVDTPALLPDGTPAASSVPGIIVARGTGRRAPAYRDVEDVVGTLAGPRADATEETHAEDTPPADGRGA</sequence>
<comment type="catalytic activity">
    <reaction evidence="1">
        <text>a quinone + NADH + 5 H(+)(in) = a quinol + NAD(+) + 4 H(+)(out)</text>
        <dbReference type="Rhea" id="RHEA:57888"/>
        <dbReference type="ChEBI" id="CHEBI:15378"/>
        <dbReference type="ChEBI" id="CHEBI:24646"/>
        <dbReference type="ChEBI" id="CHEBI:57540"/>
        <dbReference type="ChEBI" id="CHEBI:57945"/>
        <dbReference type="ChEBI" id="CHEBI:132124"/>
    </reaction>
</comment>
<comment type="function">
    <text evidence="1">NDH-1 shuttles electrons from NADH, via FMN and iron-sulfur (Fe-S) centers, to quinones in the respiratory chain. Couples the redox reaction to proton translocation (for every two electrons transferred, four hydrogen ions are translocated across the cytoplasmic membrane), and thus conserves the redox energy in a proton gradient.</text>
</comment>
<feature type="transmembrane region" description="Helical" evidence="1">
    <location>
        <begin position="138"/>
        <end position="160"/>
    </location>
</feature>
<comment type="similarity">
    <text evidence="1">Belongs to the complex I subunit 6 family.</text>
</comment>
<dbReference type="Pfam" id="PF00499">
    <property type="entry name" value="Oxidored_q3"/>
    <property type="match status" value="1"/>
</dbReference>
<evidence type="ECO:0000313" key="3">
    <source>
        <dbReference type="EMBL" id="NEN77680.1"/>
    </source>
</evidence>
<dbReference type="GO" id="GO:0016491">
    <property type="term" value="F:oxidoreductase activity"/>
    <property type="evidence" value="ECO:0007669"/>
    <property type="project" value="UniProtKB-KW"/>
</dbReference>
<dbReference type="GO" id="GO:0048038">
    <property type="term" value="F:quinone binding"/>
    <property type="evidence" value="ECO:0007669"/>
    <property type="project" value="UniProtKB-UniRule"/>
</dbReference>
<dbReference type="InterPro" id="IPR042106">
    <property type="entry name" value="Nuo/plastoQ_OxRdtase_6_NuoJ"/>
</dbReference>
<keyword evidence="4" id="KW-1185">Reference proteome</keyword>